<dbReference type="EMBL" id="LR796470">
    <property type="protein sequence ID" value="CAB4146697.1"/>
    <property type="molecule type" value="Genomic_DNA"/>
</dbReference>
<dbReference type="EMBL" id="LR797307">
    <property type="protein sequence ID" value="CAB4200098.1"/>
    <property type="molecule type" value="Genomic_DNA"/>
</dbReference>
<name>A0A6J5PTK2_9CAUD</name>
<evidence type="ECO:0000313" key="6">
    <source>
        <dbReference type="EMBL" id="CAB4187569.1"/>
    </source>
</evidence>
<proteinExistence type="predicted"/>
<evidence type="ECO:0000313" key="7">
    <source>
        <dbReference type="EMBL" id="CAB4200098.1"/>
    </source>
</evidence>
<dbReference type="EMBL" id="LR797102">
    <property type="protein sequence ID" value="CAB4187569.1"/>
    <property type="molecule type" value="Genomic_DNA"/>
</dbReference>
<dbReference type="EMBL" id="LR797405">
    <property type="protein sequence ID" value="CAB4214397.1"/>
    <property type="molecule type" value="Genomic_DNA"/>
</dbReference>
<evidence type="ECO:0000313" key="4">
    <source>
        <dbReference type="EMBL" id="CAB4177655.1"/>
    </source>
</evidence>
<evidence type="ECO:0000313" key="3">
    <source>
        <dbReference type="EMBL" id="CAB4172378.1"/>
    </source>
</evidence>
<evidence type="ECO:0000313" key="8">
    <source>
        <dbReference type="EMBL" id="CAB4214397.1"/>
    </source>
</evidence>
<dbReference type="EMBL" id="LR796953">
    <property type="protein sequence ID" value="CAB4177655.1"/>
    <property type="molecule type" value="Genomic_DNA"/>
</dbReference>
<evidence type="ECO:0000313" key="1">
    <source>
        <dbReference type="EMBL" id="CAB4146697.1"/>
    </source>
</evidence>
<gene>
    <name evidence="4" type="ORF">UFOVP1006_28</name>
    <name evidence="5" type="ORF">UFOVP1096_52</name>
    <name evidence="6" type="ORF">UFOVP1157_35</name>
    <name evidence="7" type="ORF">UFOVP1347_25</name>
    <name evidence="8" type="ORF">UFOVP1455_43</name>
    <name evidence="10" type="ORF">UFOVP1543_43</name>
    <name evidence="9" type="ORF">UFOVP1606_59</name>
    <name evidence="1" type="ORF">UFOVP497_60</name>
    <name evidence="2" type="ORF">UFOVP834_36</name>
    <name evidence="3" type="ORF">UFOVP922_35</name>
</gene>
<reference evidence="3" key="1">
    <citation type="submission" date="2020-05" db="EMBL/GenBank/DDBJ databases">
        <authorList>
            <person name="Chiriac C."/>
            <person name="Salcher M."/>
            <person name="Ghai R."/>
            <person name="Kavagutti S V."/>
        </authorList>
    </citation>
    <scope>NUCLEOTIDE SEQUENCE</scope>
</reference>
<dbReference type="EMBL" id="LR796881">
    <property type="protein sequence ID" value="CAB4172378.1"/>
    <property type="molecule type" value="Genomic_DNA"/>
</dbReference>
<evidence type="ECO:0000313" key="9">
    <source>
        <dbReference type="EMBL" id="CAB4218949.1"/>
    </source>
</evidence>
<evidence type="ECO:0000313" key="10">
    <source>
        <dbReference type="EMBL" id="CAB5229135.1"/>
    </source>
</evidence>
<organism evidence="3">
    <name type="scientific">uncultured Caudovirales phage</name>
    <dbReference type="NCBI Taxonomy" id="2100421"/>
    <lineage>
        <taxon>Viruses</taxon>
        <taxon>Duplodnaviria</taxon>
        <taxon>Heunggongvirae</taxon>
        <taxon>Uroviricota</taxon>
        <taxon>Caudoviricetes</taxon>
        <taxon>Peduoviridae</taxon>
        <taxon>Maltschvirus</taxon>
        <taxon>Maltschvirus maltsch</taxon>
    </lineage>
</organism>
<evidence type="ECO:0000313" key="5">
    <source>
        <dbReference type="EMBL" id="CAB4184223.1"/>
    </source>
</evidence>
<dbReference type="EMBL" id="LR798397">
    <property type="protein sequence ID" value="CAB5229135.1"/>
    <property type="molecule type" value="Genomic_DNA"/>
</dbReference>
<accession>A0A6J5PTK2</accession>
<sequence>MTYQCDWSLEIPVTVGGQVVAYCPDVDCVLALDERGDLFKVGFREYGRPTDALIWMHSGAIFDIANLALVHNRDHIMELCEIPSDVRHPPGERPQYTGPEYVPFNI</sequence>
<protein>
    <submittedName>
        <fullName evidence="3">Uncharacterized protein</fullName>
    </submittedName>
</protein>
<dbReference type="EMBL" id="LR796763">
    <property type="protein sequence ID" value="CAB4164492.1"/>
    <property type="molecule type" value="Genomic_DNA"/>
</dbReference>
<evidence type="ECO:0000313" key="2">
    <source>
        <dbReference type="EMBL" id="CAB4164492.1"/>
    </source>
</evidence>
<dbReference type="EMBL" id="LR797060">
    <property type="protein sequence ID" value="CAB4184223.1"/>
    <property type="molecule type" value="Genomic_DNA"/>
</dbReference>
<dbReference type="EMBL" id="LR797463">
    <property type="protein sequence ID" value="CAB4218949.1"/>
    <property type="molecule type" value="Genomic_DNA"/>
</dbReference>